<evidence type="ECO:0000256" key="1">
    <source>
        <dbReference type="SAM" id="MobiDB-lite"/>
    </source>
</evidence>
<dbReference type="Proteomes" id="UP000015350">
    <property type="component" value="Unassembled WGS sequence"/>
</dbReference>
<dbReference type="RefSeq" id="WP_021132517.1">
    <property type="nucleotide sequence ID" value="NZ_AQPH01000040.1"/>
</dbReference>
<protein>
    <submittedName>
        <fullName evidence="2">Uncharacterized protein</fullName>
    </submittedName>
</protein>
<organism evidence="2 3">
    <name type="scientific">Magnetospirillum fulvum MGU-K5</name>
    <dbReference type="NCBI Taxonomy" id="1316936"/>
    <lineage>
        <taxon>Bacteria</taxon>
        <taxon>Pseudomonadati</taxon>
        <taxon>Pseudomonadota</taxon>
        <taxon>Alphaproteobacteria</taxon>
        <taxon>Rhodospirillales</taxon>
        <taxon>Rhodospirillaceae</taxon>
        <taxon>Magnetospirillum</taxon>
    </lineage>
</organism>
<evidence type="ECO:0000313" key="2">
    <source>
        <dbReference type="EMBL" id="EPY01437.1"/>
    </source>
</evidence>
<name>S9S6C1_MAGFU</name>
<dbReference type="eggNOG" id="ENOG5033T89">
    <property type="taxonomic scope" value="Bacteria"/>
</dbReference>
<dbReference type="EMBL" id="AQPH01000040">
    <property type="protein sequence ID" value="EPY01437.1"/>
    <property type="molecule type" value="Genomic_DNA"/>
</dbReference>
<gene>
    <name evidence="2" type="ORF">K678_11021</name>
</gene>
<comment type="caution">
    <text evidence="2">The sequence shown here is derived from an EMBL/GenBank/DDBJ whole genome shotgun (WGS) entry which is preliminary data.</text>
</comment>
<reference evidence="2 3" key="1">
    <citation type="submission" date="2013-04" db="EMBL/GenBank/DDBJ databases">
        <authorList>
            <person name="Kuznetsov B."/>
            <person name="Ivanovsky R."/>
        </authorList>
    </citation>
    <scope>NUCLEOTIDE SEQUENCE [LARGE SCALE GENOMIC DNA]</scope>
    <source>
        <strain evidence="2 3">MGU-K5</strain>
    </source>
</reference>
<feature type="compositionally biased region" description="Basic and acidic residues" evidence="1">
    <location>
        <begin position="119"/>
        <end position="134"/>
    </location>
</feature>
<dbReference type="PATRIC" id="fig|1316936.3.peg.2196"/>
<dbReference type="OrthoDB" id="7330802at2"/>
<sequence length="398" mass="44212">MDDPDARPPSSTRSQAIRRINLTLEGPVAEVLAQMVPELKKLPRRGVLERVLDDPVLLDRCFKAFRADPQRFRDLLVDRQNMPIDQADAMLACGRSLDDVVAMVVRTCAKRQFRKRLDGTSRPLRETERQRSKTPDGLFGRLSRLFSPPPPPRRSRGEILYDSFKEHLIHDWQVALVPDYSTLSPQLVRRMGASILDYRIPEDIQRLRDNPFNPPPPSPAEPVPDILAAITAPPTAPAPGLPPSPAEPSFPPPPVAAPAIAPAGDNRARIADILTADQKRLRPEAFTLILLNPEVRAALPHPEQTVRLTSQLAEVGGLPAKRLIGELGLRAEQLVVMMLIVYEMVGPEVFRRSFGLNGNLDYVGKFIERAKAGGIDQTTSLLDIAAFCRRIFASFKRG</sequence>
<dbReference type="AlphaFoldDB" id="S9S6C1"/>
<proteinExistence type="predicted"/>
<feature type="region of interest" description="Disordered" evidence="1">
    <location>
        <begin position="119"/>
        <end position="155"/>
    </location>
</feature>
<accession>S9S6C1</accession>
<evidence type="ECO:0000313" key="3">
    <source>
        <dbReference type="Proteomes" id="UP000015350"/>
    </source>
</evidence>